<organism evidence="6 7">
    <name type="scientific">Tectimicrobiota bacterium</name>
    <dbReference type="NCBI Taxonomy" id="2528274"/>
    <lineage>
        <taxon>Bacteria</taxon>
        <taxon>Pseudomonadati</taxon>
        <taxon>Nitrospinota/Tectimicrobiota group</taxon>
        <taxon>Candidatus Tectimicrobiota</taxon>
    </lineage>
</organism>
<dbReference type="GO" id="GO:0042732">
    <property type="term" value="P:D-xylose metabolic process"/>
    <property type="evidence" value="ECO:0007669"/>
    <property type="project" value="InterPro"/>
</dbReference>
<keyword evidence="3" id="KW-0520">NAD</keyword>
<sequence>MKILITGGAGFVGSHLATLLLERGHEVHLLDDFSTGRLENLGHIGGNPKLHMHKGSVLDAGLIAPLVQECDEIYHLAAAVGVRLVIERPVETIMTNVRGTEVVLEAALRAGRKILVASTSEVYGKNKNGALREEDDRILGSVTKQRWAYANTKTLDEFLSLAYHRQHGLAVVIVRLFNTVGPRQTGRYGMVIPNFVRAALDGQPIRVFGSGNQTRCFAYVGDVVRGLADLMAHPGAVGQIFNIGNSNEISIYDLAERVKKLAGSASPIELVPYETAYGEGFEDMERRVPDLTKIQSLVSYRPTVQLDEILNRVIEHFRANRLER</sequence>
<dbReference type="InterPro" id="IPR036291">
    <property type="entry name" value="NAD(P)-bd_dom_sf"/>
</dbReference>
<dbReference type="Proteomes" id="UP000782312">
    <property type="component" value="Unassembled WGS sequence"/>
</dbReference>
<protein>
    <submittedName>
        <fullName evidence="6">GDP-mannose 4,6-dehydratase</fullName>
    </submittedName>
</protein>
<dbReference type="AlphaFoldDB" id="A0A932MMQ5"/>
<evidence type="ECO:0000256" key="3">
    <source>
        <dbReference type="ARBA" id="ARBA00023027"/>
    </source>
</evidence>
<accession>A0A932MMQ5</accession>
<comment type="cofactor">
    <cofactor evidence="1">
        <name>NAD(+)</name>
        <dbReference type="ChEBI" id="CHEBI:57540"/>
    </cofactor>
</comment>
<dbReference type="PANTHER" id="PTHR43078">
    <property type="entry name" value="UDP-GLUCURONIC ACID DECARBOXYLASE-RELATED"/>
    <property type="match status" value="1"/>
</dbReference>
<dbReference type="GO" id="GO:0005737">
    <property type="term" value="C:cytoplasm"/>
    <property type="evidence" value="ECO:0007669"/>
    <property type="project" value="TreeGrafter"/>
</dbReference>
<dbReference type="PANTHER" id="PTHR43078:SF6">
    <property type="entry name" value="UDP-GLUCURONIC ACID DECARBOXYLASE 1"/>
    <property type="match status" value="1"/>
</dbReference>
<dbReference type="PRINTS" id="PR01713">
    <property type="entry name" value="NUCEPIMERASE"/>
</dbReference>
<dbReference type="InterPro" id="IPR044516">
    <property type="entry name" value="UXS-like"/>
</dbReference>
<dbReference type="Gene3D" id="3.40.50.720">
    <property type="entry name" value="NAD(P)-binding Rossmann-like Domain"/>
    <property type="match status" value="1"/>
</dbReference>
<evidence type="ECO:0000259" key="5">
    <source>
        <dbReference type="Pfam" id="PF01370"/>
    </source>
</evidence>
<reference evidence="6" key="1">
    <citation type="submission" date="2020-07" db="EMBL/GenBank/DDBJ databases">
        <title>Huge and variable diversity of episymbiotic CPR bacteria and DPANN archaea in groundwater ecosystems.</title>
        <authorList>
            <person name="He C.Y."/>
            <person name="Keren R."/>
            <person name="Whittaker M."/>
            <person name="Farag I.F."/>
            <person name="Doudna J."/>
            <person name="Cate J.H.D."/>
            <person name="Banfield J.F."/>
        </authorList>
    </citation>
    <scope>NUCLEOTIDE SEQUENCE</scope>
    <source>
        <strain evidence="6">NC_groundwater_763_Ag_S-0.2um_68_21</strain>
    </source>
</reference>
<feature type="domain" description="NAD-dependent epimerase/dehydratase" evidence="5">
    <location>
        <begin position="3"/>
        <end position="244"/>
    </location>
</feature>
<name>A0A932MMQ5_UNCTE</name>
<dbReference type="Pfam" id="PF01370">
    <property type="entry name" value="Epimerase"/>
    <property type="match status" value="1"/>
</dbReference>
<evidence type="ECO:0000256" key="4">
    <source>
        <dbReference type="ARBA" id="ARBA00023239"/>
    </source>
</evidence>
<comment type="caution">
    <text evidence="6">The sequence shown here is derived from an EMBL/GenBank/DDBJ whole genome shotgun (WGS) entry which is preliminary data.</text>
</comment>
<dbReference type="GO" id="GO:0070403">
    <property type="term" value="F:NAD+ binding"/>
    <property type="evidence" value="ECO:0007669"/>
    <property type="project" value="InterPro"/>
</dbReference>
<dbReference type="SUPFAM" id="SSF51735">
    <property type="entry name" value="NAD(P)-binding Rossmann-fold domains"/>
    <property type="match status" value="1"/>
</dbReference>
<evidence type="ECO:0000256" key="2">
    <source>
        <dbReference type="ARBA" id="ARBA00022793"/>
    </source>
</evidence>
<evidence type="ECO:0000313" key="7">
    <source>
        <dbReference type="Proteomes" id="UP000782312"/>
    </source>
</evidence>
<keyword evidence="2" id="KW-0210">Decarboxylase</keyword>
<keyword evidence="4" id="KW-0456">Lyase</keyword>
<gene>
    <name evidence="6" type="ORF">HYZ11_13145</name>
</gene>
<dbReference type="EMBL" id="JACPUR010000031">
    <property type="protein sequence ID" value="MBI3128544.1"/>
    <property type="molecule type" value="Genomic_DNA"/>
</dbReference>
<evidence type="ECO:0000313" key="6">
    <source>
        <dbReference type="EMBL" id="MBI3128544.1"/>
    </source>
</evidence>
<dbReference type="InterPro" id="IPR001509">
    <property type="entry name" value="Epimerase_deHydtase"/>
</dbReference>
<proteinExistence type="predicted"/>
<evidence type="ECO:0000256" key="1">
    <source>
        <dbReference type="ARBA" id="ARBA00001911"/>
    </source>
</evidence>
<dbReference type="GO" id="GO:0048040">
    <property type="term" value="F:UDP-glucuronate decarboxylase activity"/>
    <property type="evidence" value="ECO:0007669"/>
    <property type="project" value="TreeGrafter"/>
</dbReference>